<gene>
    <name evidence="2" type="ORF">R9X50_00014400</name>
</gene>
<name>A0AAQ3LWX8_9PEZI</name>
<keyword evidence="1" id="KW-0732">Signal</keyword>
<evidence type="ECO:0000313" key="3">
    <source>
        <dbReference type="Proteomes" id="UP001303373"/>
    </source>
</evidence>
<organism evidence="2 3">
    <name type="scientific">Acrodontium crateriforme</name>
    <dbReference type="NCBI Taxonomy" id="150365"/>
    <lineage>
        <taxon>Eukaryota</taxon>
        <taxon>Fungi</taxon>
        <taxon>Dikarya</taxon>
        <taxon>Ascomycota</taxon>
        <taxon>Pezizomycotina</taxon>
        <taxon>Dothideomycetes</taxon>
        <taxon>Dothideomycetidae</taxon>
        <taxon>Mycosphaerellales</taxon>
        <taxon>Teratosphaeriaceae</taxon>
        <taxon>Acrodontium</taxon>
    </lineage>
</organism>
<dbReference type="AlphaFoldDB" id="A0AAQ3LWX8"/>
<protein>
    <submittedName>
        <fullName evidence="2">Uncharacterized protein</fullName>
    </submittedName>
</protein>
<keyword evidence="3" id="KW-1185">Reference proteome</keyword>
<evidence type="ECO:0000256" key="1">
    <source>
        <dbReference type="SAM" id="SignalP"/>
    </source>
</evidence>
<feature type="signal peptide" evidence="1">
    <location>
        <begin position="1"/>
        <end position="17"/>
    </location>
</feature>
<reference evidence="2 3" key="1">
    <citation type="submission" date="2023-11" db="EMBL/GenBank/DDBJ databases">
        <title>An acidophilic fungus is an integral part of prey digestion in a carnivorous sundew plant.</title>
        <authorList>
            <person name="Tsai I.J."/>
        </authorList>
    </citation>
    <scope>NUCLEOTIDE SEQUENCE [LARGE SCALE GENOMIC DNA]</scope>
    <source>
        <strain evidence="2">169a</strain>
    </source>
</reference>
<sequence>MLFRGIISLSLIGTAIATGRPSSTSICDYYTTGLLKDNTAKNQYALLTLLVNTAVIGNYTEPSNGVLVPGILNPKGMYNGVPVNLLPYFNGCFVSTNTGEAYDLKNNPPKSVNFLDGGGAAPLMNNMPASDMTSAQYFLLTHLYQYFGALLGCSKYGTTDFPAYGGEGSLYRVHQYMGLDSNEVNYFITQVGLSAASFGVAQSDINIVASTLSKTFGYKCSPPVTIIPAQGPVLDSICTGSNCPKDPNAKCELYDNNYGNSPRPAVAPQCMSQSSSSMAPSPTCPGQYTVTVTVTKKPKQTHMWCHKNWQSGDEHKWCN</sequence>
<dbReference type="EMBL" id="CP138580">
    <property type="protein sequence ID" value="WPG97369.1"/>
    <property type="molecule type" value="Genomic_DNA"/>
</dbReference>
<accession>A0AAQ3LWX8</accession>
<feature type="chain" id="PRO_5042924882" evidence="1">
    <location>
        <begin position="18"/>
        <end position="319"/>
    </location>
</feature>
<proteinExistence type="predicted"/>
<evidence type="ECO:0000313" key="2">
    <source>
        <dbReference type="EMBL" id="WPG97369.1"/>
    </source>
</evidence>
<dbReference type="Proteomes" id="UP001303373">
    <property type="component" value="Chromosome 1"/>
</dbReference>